<reference evidence="5" key="2">
    <citation type="submission" date="2020-08" db="EMBL/GenBank/DDBJ databases">
        <authorList>
            <person name="Chen M."/>
            <person name="Teng W."/>
            <person name="Zhao L."/>
            <person name="Hu C."/>
            <person name="Zhou Y."/>
            <person name="Han B."/>
            <person name="Song L."/>
            <person name="Shu W."/>
        </authorList>
    </citation>
    <scope>NUCLEOTIDE SEQUENCE</scope>
    <source>
        <strain evidence="5">FACHB-1375</strain>
    </source>
</reference>
<proteinExistence type="predicted"/>
<dbReference type="Pfam" id="PF13385">
    <property type="entry name" value="Laminin_G_3"/>
    <property type="match status" value="1"/>
</dbReference>
<dbReference type="GO" id="GO:0006955">
    <property type="term" value="P:immune response"/>
    <property type="evidence" value="ECO:0007669"/>
    <property type="project" value="InterPro"/>
</dbReference>
<dbReference type="RefSeq" id="WP_190474606.1">
    <property type="nucleotide sequence ID" value="NZ_JACJPW010000148.1"/>
</dbReference>
<evidence type="ECO:0000256" key="1">
    <source>
        <dbReference type="ARBA" id="ARBA00022729"/>
    </source>
</evidence>
<protein>
    <recommendedName>
        <fullName evidence="4">LamG-like jellyroll fold domain-containing protein</fullName>
    </recommendedName>
</protein>
<dbReference type="SMART" id="SM00560">
    <property type="entry name" value="LamGL"/>
    <property type="match status" value="1"/>
</dbReference>
<dbReference type="PANTHER" id="PTHR46943">
    <property type="entry name" value="PENTRAXIN-RELATED PROTEIN PTX3"/>
    <property type="match status" value="1"/>
</dbReference>
<feature type="domain" description="LamG-like jellyroll fold" evidence="4">
    <location>
        <begin position="75"/>
        <end position="217"/>
    </location>
</feature>
<evidence type="ECO:0000256" key="2">
    <source>
        <dbReference type="ARBA" id="ARBA00023157"/>
    </source>
</evidence>
<dbReference type="InterPro" id="IPR042837">
    <property type="entry name" value="PTX3"/>
</dbReference>
<dbReference type="InterPro" id="IPR013320">
    <property type="entry name" value="ConA-like_dom_sf"/>
</dbReference>
<comment type="caution">
    <text evidence="5">The sequence shown here is derived from an EMBL/GenBank/DDBJ whole genome shotgun (WGS) entry which is preliminary data.</text>
</comment>
<dbReference type="Proteomes" id="UP000641646">
    <property type="component" value="Unassembled WGS sequence"/>
</dbReference>
<keyword evidence="1" id="KW-0732">Signal</keyword>
<feature type="compositionally biased region" description="Polar residues" evidence="3">
    <location>
        <begin position="313"/>
        <end position="325"/>
    </location>
</feature>
<evidence type="ECO:0000313" key="5">
    <source>
        <dbReference type="EMBL" id="MBD2185871.1"/>
    </source>
</evidence>
<feature type="compositionally biased region" description="Polar residues" evidence="3">
    <location>
        <begin position="287"/>
        <end position="298"/>
    </location>
</feature>
<evidence type="ECO:0000259" key="4">
    <source>
        <dbReference type="SMART" id="SM00560"/>
    </source>
</evidence>
<feature type="compositionally biased region" description="Polar residues" evidence="3">
    <location>
        <begin position="256"/>
        <end position="280"/>
    </location>
</feature>
<evidence type="ECO:0000313" key="6">
    <source>
        <dbReference type="Proteomes" id="UP000641646"/>
    </source>
</evidence>
<dbReference type="SUPFAM" id="SSF49899">
    <property type="entry name" value="Concanavalin A-like lectins/glucanases"/>
    <property type="match status" value="1"/>
</dbReference>
<accession>A0A926ZM99</accession>
<dbReference type="PANTHER" id="PTHR46943:SF1">
    <property type="entry name" value="PENTRAXIN-RELATED PROTEIN PTX3"/>
    <property type="match status" value="1"/>
</dbReference>
<sequence length="862" mass="87680">MLFVEKVRVAVAGVSLSYPLETKKRPANRAAKQAAHSQTKMQDTPPPIDYFPNAPTFDGVDDKLDMPYAPELNPASFTVEMWAMVQGGSGYQSILASVGGSPLEGRKGYLFCVTPTRQWQFWVGNGEPKAFWKVLTGPQIKQGVWTHLAGVYDRRTRTMAFYVNGREVGRQMDVQYQPNDRNPTYVGAGATGQGTSPCFFCGKIAEVHVWDRVLTPTEIQALSNQQSIEVKAEPIIETDPESTSADRNTRHFAAQPTAQPNIQTQPTVTGTDSSFPNQSGQGVGNAPNVNPTWSNPTIETPLARSSPLEQPLAAQQPTADTSAPDPQSVLWQIGKPGQGGTPAATGAWTLVYNYTIGTESDPVNHPTIPSCLVPTNVNTIPNSTSQLNIHFVLSEDYTEGQLVLCYDRYGSGEDNLFLDGQPIAKTPGAERGKLKQSQIPLGFVQKGSHTISITTSNSADSAHVIDYIQLKTLKPMLSNLTSGLLSSGNAQSGGNQGSQGSQGQGGLLSPVTGVLGQATGALGGVTGLVGGLTGGEGGGPLGAVTGLVGGLAGGDGGPLGAVTGLVGGLTGGDGGPLGAVTGLVGGLTGGEGGPLGAVTGLVGGVAGGLPLVGGLVGGGGGGGGLPLVGDLLGTVGGVAGGLPLVGGVANSLGGVAGGLPLVGGLLGGGGGAGGRGGSAGMGGQGGQLVPGAASNQAIVQLAQILSQMNALMVQMTQILNQLAASANQSAGGGMVSQQQLAQLQALANASPQQLAQLQAMGMVSPQQLAQLQAMGHQVPGMGNVSPQQLAQLQAMGHQVPGMGNVSPQQLAQLQAMGQQVPGMGNLSQQQLAQLQAMGQQVPGMGNLSQQQLAQMYQNQMMR</sequence>
<reference evidence="5" key="1">
    <citation type="journal article" date="2015" name="ISME J.">
        <title>Draft Genome Sequence of Streptomyces incarnatus NRRL8089, which Produces the Nucleoside Antibiotic Sinefungin.</title>
        <authorList>
            <person name="Oshima K."/>
            <person name="Hattori M."/>
            <person name="Shimizu H."/>
            <person name="Fukuda K."/>
            <person name="Nemoto M."/>
            <person name="Inagaki K."/>
            <person name="Tamura T."/>
        </authorList>
    </citation>
    <scope>NUCLEOTIDE SEQUENCE</scope>
    <source>
        <strain evidence="5">FACHB-1375</strain>
    </source>
</reference>
<dbReference type="EMBL" id="JACJPW010000148">
    <property type="protein sequence ID" value="MBD2185871.1"/>
    <property type="molecule type" value="Genomic_DNA"/>
</dbReference>
<gene>
    <name evidence="5" type="ORF">H6G03_33240</name>
</gene>
<keyword evidence="2" id="KW-1015">Disulfide bond</keyword>
<dbReference type="InterPro" id="IPR006558">
    <property type="entry name" value="LamG-like"/>
</dbReference>
<evidence type="ECO:0000256" key="3">
    <source>
        <dbReference type="SAM" id="MobiDB-lite"/>
    </source>
</evidence>
<feature type="region of interest" description="Disordered" evidence="3">
    <location>
        <begin position="25"/>
        <end position="48"/>
    </location>
</feature>
<name>A0A926ZM99_9CYAN</name>
<dbReference type="AlphaFoldDB" id="A0A926ZM99"/>
<dbReference type="Gene3D" id="2.60.120.200">
    <property type="match status" value="1"/>
</dbReference>
<feature type="region of interest" description="Disordered" evidence="3">
    <location>
        <begin position="488"/>
        <end position="508"/>
    </location>
</feature>
<feature type="region of interest" description="Disordered" evidence="3">
    <location>
        <begin position="253"/>
        <end position="328"/>
    </location>
</feature>
<keyword evidence="6" id="KW-1185">Reference proteome</keyword>
<feature type="compositionally biased region" description="Gly residues" evidence="3">
    <location>
        <begin position="494"/>
        <end position="506"/>
    </location>
</feature>
<organism evidence="5 6">
    <name type="scientific">Aerosakkonema funiforme FACHB-1375</name>
    <dbReference type="NCBI Taxonomy" id="2949571"/>
    <lineage>
        <taxon>Bacteria</taxon>
        <taxon>Bacillati</taxon>
        <taxon>Cyanobacteriota</taxon>
        <taxon>Cyanophyceae</taxon>
        <taxon>Oscillatoriophycideae</taxon>
        <taxon>Aerosakkonematales</taxon>
        <taxon>Aerosakkonemataceae</taxon>
        <taxon>Aerosakkonema</taxon>
    </lineage>
</organism>